<keyword evidence="3" id="KW-0804">Transcription</keyword>
<comment type="caution">
    <text evidence="6">The sequence shown here is derived from an EMBL/GenBank/DDBJ whole genome shotgun (WGS) entry which is preliminary data.</text>
</comment>
<dbReference type="InterPro" id="IPR009057">
    <property type="entry name" value="Homeodomain-like_sf"/>
</dbReference>
<gene>
    <name evidence="6" type="ORF">LIN78_02940</name>
</gene>
<name>A0ABS8D2T4_9NEIS</name>
<evidence type="ECO:0000256" key="3">
    <source>
        <dbReference type="ARBA" id="ARBA00023163"/>
    </source>
</evidence>
<organism evidence="6 7">
    <name type="scientific">Leeia speluncae</name>
    <dbReference type="NCBI Taxonomy" id="2884804"/>
    <lineage>
        <taxon>Bacteria</taxon>
        <taxon>Pseudomonadati</taxon>
        <taxon>Pseudomonadota</taxon>
        <taxon>Betaproteobacteria</taxon>
        <taxon>Neisseriales</taxon>
        <taxon>Leeiaceae</taxon>
        <taxon>Leeia</taxon>
    </lineage>
</organism>
<dbReference type="Proteomes" id="UP001165395">
    <property type="component" value="Unassembled WGS sequence"/>
</dbReference>
<dbReference type="InterPro" id="IPR036271">
    <property type="entry name" value="Tet_transcr_reg_TetR-rel_C_sf"/>
</dbReference>
<keyword evidence="2 4" id="KW-0238">DNA-binding</keyword>
<protein>
    <submittedName>
        <fullName evidence="6">TetR/AcrR family transcriptional regulator</fullName>
    </submittedName>
</protein>
<keyword evidence="7" id="KW-1185">Reference proteome</keyword>
<keyword evidence="1" id="KW-0805">Transcription regulation</keyword>
<evidence type="ECO:0000313" key="7">
    <source>
        <dbReference type="Proteomes" id="UP001165395"/>
    </source>
</evidence>
<dbReference type="Pfam" id="PF00440">
    <property type="entry name" value="TetR_N"/>
    <property type="match status" value="1"/>
</dbReference>
<dbReference type="PANTHER" id="PTHR30055:SF234">
    <property type="entry name" value="HTH-TYPE TRANSCRIPTIONAL REGULATOR BETI"/>
    <property type="match status" value="1"/>
</dbReference>
<dbReference type="InterPro" id="IPR050109">
    <property type="entry name" value="HTH-type_TetR-like_transc_reg"/>
</dbReference>
<dbReference type="PRINTS" id="PR00455">
    <property type="entry name" value="HTHTETR"/>
</dbReference>
<dbReference type="PANTHER" id="PTHR30055">
    <property type="entry name" value="HTH-TYPE TRANSCRIPTIONAL REGULATOR RUTR"/>
    <property type="match status" value="1"/>
</dbReference>
<accession>A0ABS8D2T4</accession>
<evidence type="ECO:0000256" key="4">
    <source>
        <dbReference type="PROSITE-ProRule" id="PRU00335"/>
    </source>
</evidence>
<evidence type="ECO:0000256" key="2">
    <source>
        <dbReference type="ARBA" id="ARBA00023125"/>
    </source>
</evidence>
<feature type="DNA-binding region" description="H-T-H motif" evidence="4">
    <location>
        <begin position="42"/>
        <end position="61"/>
    </location>
</feature>
<dbReference type="SUPFAM" id="SSF48498">
    <property type="entry name" value="Tetracyclin repressor-like, C-terminal domain"/>
    <property type="match status" value="1"/>
</dbReference>
<dbReference type="Gene3D" id="1.10.357.10">
    <property type="entry name" value="Tetracycline Repressor, domain 2"/>
    <property type="match status" value="1"/>
</dbReference>
<feature type="domain" description="HTH tetR-type" evidence="5">
    <location>
        <begin position="19"/>
        <end position="79"/>
    </location>
</feature>
<evidence type="ECO:0000256" key="1">
    <source>
        <dbReference type="ARBA" id="ARBA00023015"/>
    </source>
</evidence>
<sequence>MTKDTLANLCPSKWVRRKDARPSELMAAALELFSEKGFAGTRMEDIALRAGVTKGTTYRYFANKEALFCELIKNDIEPRLQEVKSLFESAPNLPVLAILSQIAHHWRITVLETKSSAIMKLMMAEGGNFPEVANYYVTHVIEPINEYLCSLVTLGIERKEIRPIDPVEVTHLLVSPMVYSVVKKHCFSESAPIDYKSFINTMLDVLTAGLAMPANATDA</sequence>
<dbReference type="PROSITE" id="PS50977">
    <property type="entry name" value="HTH_TETR_2"/>
    <property type="match status" value="1"/>
</dbReference>
<dbReference type="SUPFAM" id="SSF46689">
    <property type="entry name" value="Homeodomain-like"/>
    <property type="match status" value="1"/>
</dbReference>
<reference evidence="6" key="1">
    <citation type="submission" date="2021-10" db="EMBL/GenBank/DDBJ databases">
        <title>The complete genome sequence of Leeia sp. TBRC 13508.</title>
        <authorList>
            <person name="Charoenyingcharoen P."/>
            <person name="Yukphan P."/>
        </authorList>
    </citation>
    <scope>NUCLEOTIDE SEQUENCE</scope>
    <source>
        <strain evidence="6">TBRC 13508</strain>
    </source>
</reference>
<dbReference type="RefSeq" id="WP_227178278.1">
    <property type="nucleotide sequence ID" value="NZ_JAJBZT010000001.1"/>
</dbReference>
<evidence type="ECO:0000259" key="5">
    <source>
        <dbReference type="PROSITE" id="PS50977"/>
    </source>
</evidence>
<dbReference type="EMBL" id="JAJBZT010000001">
    <property type="protein sequence ID" value="MCB6182505.1"/>
    <property type="molecule type" value="Genomic_DNA"/>
</dbReference>
<proteinExistence type="predicted"/>
<dbReference type="InterPro" id="IPR001647">
    <property type="entry name" value="HTH_TetR"/>
</dbReference>
<evidence type="ECO:0000313" key="6">
    <source>
        <dbReference type="EMBL" id="MCB6182505.1"/>
    </source>
</evidence>